<evidence type="ECO:0000256" key="1">
    <source>
        <dbReference type="ARBA" id="ARBA00022450"/>
    </source>
</evidence>
<dbReference type="Gene3D" id="3.40.50.12780">
    <property type="entry name" value="N-terminal domain of ligase-like"/>
    <property type="match status" value="1"/>
</dbReference>
<dbReference type="PANTHER" id="PTHR45527">
    <property type="entry name" value="NONRIBOSOMAL PEPTIDE SYNTHETASE"/>
    <property type="match status" value="1"/>
</dbReference>
<dbReference type="GO" id="GO:0044550">
    <property type="term" value="P:secondary metabolite biosynthetic process"/>
    <property type="evidence" value="ECO:0007669"/>
    <property type="project" value="TreeGrafter"/>
</dbReference>
<feature type="non-terminal residue" evidence="4">
    <location>
        <position position="120"/>
    </location>
</feature>
<feature type="domain" description="AMP-dependent synthetase/ligase" evidence="3">
    <location>
        <begin position="1"/>
        <end position="67"/>
    </location>
</feature>
<dbReference type="SUPFAM" id="SSF56801">
    <property type="entry name" value="Acetyl-CoA synthetase-like"/>
    <property type="match status" value="1"/>
</dbReference>
<keyword evidence="1" id="KW-0596">Phosphopantetheine</keyword>
<dbReference type="GO" id="GO:0031177">
    <property type="term" value="F:phosphopantetheine binding"/>
    <property type="evidence" value="ECO:0007669"/>
    <property type="project" value="TreeGrafter"/>
</dbReference>
<dbReference type="EMBL" id="JAAAID010005214">
    <property type="protein sequence ID" value="KAF9991446.1"/>
    <property type="molecule type" value="Genomic_DNA"/>
</dbReference>
<dbReference type="Pfam" id="PF00501">
    <property type="entry name" value="AMP-binding"/>
    <property type="match status" value="1"/>
</dbReference>
<accession>A0A9P6SQP0</accession>
<dbReference type="GO" id="GO:0043041">
    <property type="term" value="P:amino acid activation for nonribosomal peptide biosynthetic process"/>
    <property type="evidence" value="ECO:0007669"/>
    <property type="project" value="TreeGrafter"/>
</dbReference>
<gene>
    <name evidence="4" type="ORF">BGZ80_009124</name>
</gene>
<dbReference type="Proteomes" id="UP000703661">
    <property type="component" value="Unassembled WGS sequence"/>
</dbReference>
<dbReference type="AlphaFoldDB" id="A0A9P6SQP0"/>
<name>A0A9P6SQP0_9FUNG</name>
<keyword evidence="2" id="KW-0597">Phosphoprotein</keyword>
<evidence type="ECO:0000259" key="3">
    <source>
        <dbReference type="Pfam" id="PF00501"/>
    </source>
</evidence>
<keyword evidence="5" id="KW-1185">Reference proteome</keyword>
<dbReference type="InterPro" id="IPR000873">
    <property type="entry name" value="AMP-dep_synth/lig_dom"/>
</dbReference>
<reference evidence="4" key="1">
    <citation type="journal article" date="2020" name="Fungal Divers.">
        <title>Resolving the Mortierellaceae phylogeny through synthesis of multi-gene phylogenetics and phylogenomics.</title>
        <authorList>
            <person name="Vandepol N."/>
            <person name="Liber J."/>
            <person name="Desiro A."/>
            <person name="Na H."/>
            <person name="Kennedy M."/>
            <person name="Barry K."/>
            <person name="Grigoriev I.V."/>
            <person name="Miller A.N."/>
            <person name="O'Donnell K."/>
            <person name="Stajich J.E."/>
            <person name="Bonito G."/>
        </authorList>
    </citation>
    <scope>NUCLEOTIDE SEQUENCE</scope>
    <source>
        <strain evidence="4">NRRL 2769</strain>
    </source>
</reference>
<evidence type="ECO:0000313" key="4">
    <source>
        <dbReference type="EMBL" id="KAF9991446.1"/>
    </source>
</evidence>
<dbReference type="GO" id="GO:0005737">
    <property type="term" value="C:cytoplasm"/>
    <property type="evidence" value="ECO:0007669"/>
    <property type="project" value="TreeGrafter"/>
</dbReference>
<evidence type="ECO:0000313" key="5">
    <source>
        <dbReference type="Proteomes" id="UP000703661"/>
    </source>
</evidence>
<dbReference type="FunFam" id="2.30.38.10:FF:000001">
    <property type="entry name" value="Non-ribosomal peptide synthetase PvdI"/>
    <property type="match status" value="1"/>
</dbReference>
<sequence>MYGPTEITVYATYCEMKAQGCDQFTSHIGIRLPDLSTYVLDNHGMPTPLGAVGELYIGGAGVTRGYLNRPELTAEKFPLDPFSESKGARMYKTGDLVRYLPDGNLVFLGRNDHQVKIRGF</sequence>
<protein>
    <recommendedName>
        <fullName evidence="3">AMP-dependent synthetase/ligase domain-containing protein</fullName>
    </recommendedName>
</protein>
<proteinExistence type="predicted"/>
<evidence type="ECO:0000256" key="2">
    <source>
        <dbReference type="ARBA" id="ARBA00022553"/>
    </source>
</evidence>
<organism evidence="4 5">
    <name type="scientific">Entomortierella chlamydospora</name>
    <dbReference type="NCBI Taxonomy" id="101097"/>
    <lineage>
        <taxon>Eukaryota</taxon>
        <taxon>Fungi</taxon>
        <taxon>Fungi incertae sedis</taxon>
        <taxon>Mucoromycota</taxon>
        <taxon>Mortierellomycotina</taxon>
        <taxon>Mortierellomycetes</taxon>
        <taxon>Mortierellales</taxon>
        <taxon>Mortierellaceae</taxon>
        <taxon>Entomortierella</taxon>
    </lineage>
</organism>
<comment type="caution">
    <text evidence="4">The sequence shown here is derived from an EMBL/GenBank/DDBJ whole genome shotgun (WGS) entry which is preliminary data.</text>
</comment>
<dbReference type="InterPro" id="IPR042099">
    <property type="entry name" value="ANL_N_sf"/>
</dbReference>
<dbReference type="PANTHER" id="PTHR45527:SF1">
    <property type="entry name" value="FATTY ACID SYNTHASE"/>
    <property type="match status" value="1"/>
</dbReference>